<organism evidence="1 2">
    <name type="scientific">Pleuronectes platessa</name>
    <name type="common">European plaice</name>
    <dbReference type="NCBI Taxonomy" id="8262"/>
    <lineage>
        <taxon>Eukaryota</taxon>
        <taxon>Metazoa</taxon>
        <taxon>Chordata</taxon>
        <taxon>Craniata</taxon>
        <taxon>Vertebrata</taxon>
        <taxon>Euteleostomi</taxon>
        <taxon>Actinopterygii</taxon>
        <taxon>Neopterygii</taxon>
        <taxon>Teleostei</taxon>
        <taxon>Neoteleostei</taxon>
        <taxon>Acanthomorphata</taxon>
        <taxon>Carangaria</taxon>
        <taxon>Pleuronectiformes</taxon>
        <taxon>Pleuronectoidei</taxon>
        <taxon>Pleuronectidae</taxon>
        <taxon>Pleuronectes</taxon>
    </lineage>
</organism>
<proteinExistence type="predicted"/>
<keyword evidence="2" id="KW-1185">Reference proteome</keyword>
<protein>
    <submittedName>
        <fullName evidence="1">Uncharacterized protein</fullName>
    </submittedName>
</protein>
<reference evidence="1" key="1">
    <citation type="submission" date="2020-03" db="EMBL/GenBank/DDBJ databases">
        <authorList>
            <person name="Weist P."/>
        </authorList>
    </citation>
    <scope>NUCLEOTIDE SEQUENCE</scope>
</reference>
<dbReference type="AlphaFoldDB" id="A0A9N7ZA97"/>
<gene>
    <name evidence="1" type="ORF">PLEPLA_LOCUS43393</name>
</gene>
<evidence type="ECO:0000313" key="1">
    <source>
        <dbReference type="EMBL" id="CAB1455612.1"/>
    </source>
</evidence>
<accession>A0A9N7ZA97</accession>
<name>A0A9N7ZA97_PLEPL</name>
<dbReference type="Proteomes" id="UP001153269">
    <property type="component" value="Unassembled WGS sequence"/>
</dbReference>
<evidence type="ECO:0000313" key="2">
    <source>
        <dbReference type="Proteomes" id="UP001153269"/>
    </source>
</evidence>
<sequence length="114" mass="12969">MKIADHLGHNRNDQCPHSTTTTYQFHENRLDEGDMKSHGKPTVTGNLAIQAGLSNVARHHNPMHSRAHKHVDQTRLINPDYSSTQLLNIYAVFHLFPFTKPPAHQDNMVLIKLT</sequence>
<dbReference type="EMBL" id="CADEAL010004263">
    <property type="protein sequence ID" value="CAB1455612.1"/>
    <property type="molecule type" value="Genomic_DNA"/>
</dbReference>
<comment type="caution">
    <text evidence="1">The sequence shown here is derived from an EMBL/GenBank/DDBJ whole genome shotgun (WGS) entry which is preliminary data.</text>
</comment>